<comment type="similarity">
    <text evidence="1 10 11">Belongs to the HAM1 NTPase family.</text>
</comment>
<keyword evidence="5 10" id="KW-0378">Hydrolase</keyword>
<evidence type="ECO:0000256" key="4">
    <source>
        <dbReference type="ARBA" id="ARBA00022741"/>
    </source>
</evidence>
<dbReference type="NCBIfam" id="NF011397">
    <property type="entry name" value="PRK14822.1"/>
    <property type="match status" value="1"/>
</dbReference>
<dbReference type="InterPro" id="IPR020922">
    <property type="entry name" value="dITP/XTP_pyrophosphatase"/>
</dbReference>
<dbReference type="GO" id="GO:0005829">
    <property type="term" value="C:cytosol"/>
    <property type="evidence" value="ECO:0007669"/>
    <property type="project" value="TreeGrafter"/>
</dbReference>
<dbReference type="GO" id="GO:0036220">
    <property type="term" value="F:ITP diphosphatase activity"/>
    <property type="evidence" value="ECO:0007669"/>
    <property type="project" value="UniProtKB-UniRule"/>
</dbReference>
<evidence type="ECO:0000256" key="10">
    <source>
        <dbReference type="HAMAP-Rule" id="MF_01405"/>
    </source>
</evidence>
<dbReference type="PANTHER" id="PTHR11067:SF9">
    <property type="entry name" value="INOSINE TRIPHOSPHATE PYROPHOSPHATASE"/>
    <property type="match status" value="1"/>
</dbReference>
<feature type="binding site" evidence="10">
    <location>
        <begin position="8"/>
        <end position="13"/>
    </location>
    <ligand>
        <name>substrate</name>
    </ligand>
</feature>
<accession>A0A1P8PZL8</accession>
<comment type="catalytic activity">
    <reaction evidence="9 10">
        <text>XTP + H2O = XMP + diphosphate + H(+)</text>
        <dbReference type="Rhea" id="RHEA:28610"/>
        <dbReference type="ChEBI" id="CHEBI:15377"/>
        <dbReference type="ChEBI" id="CHEBI:15378"/>
        <dbReference type="ChEBI" id="CHEBI:33019"/>
        <dbReference type="ChEBI" id="CHEBI:57464"/>
        <dbReference type="ChEBI" id="CHEBI:61314"/>
        <dbReference type="EC" id="3.6.1.66"/>
    </reaction>
</comment>
<comment type="function">
    <text evidence="10">Pyrophosphatase that catalyzes the hydrolysis of nucleoside triphosphates to their monophosphate derivatives, with a high preference for the non-canonical purine nucleotides XTP (xanthosine triphosphate), dITP (deoxyinosine triphosphate) and ITP. Seems to function as a house-cleaning enzyme that removes non-canonical purine nucleotides from the nucleotide pool, thus preventing their incorporation into DNA/RNA and avoiding chromosomal lesions.</text>
</comment>
<dbReference type="Proteomes" id="UP000187499">
    <property type="component" value="Chromosome"/>
</dbReference>
<dbReference type="GO" id="GO:0009117">
    <property type="term" value="P:nucleotide metabolic process"/>
    <property type="evidence" value="ECO:0007669"/>
    <property type="project" value="UniProtKB-KW"/>
</dbReference>
<gene>
    <name evidence="12" type="ORF">BTM29_00100</name>
</gene>
<evidence type="ECO:0000256" key="5">
    <source>
        <dbReference type="ARBA" id="ARBA00022801"/>
    </source>
</evidence>
<dbReference type="Gene3D" id="3.90.950.10">
    <property type="match status" value="1"/>
</dbReference>
<evidence type="ECO:0000256" key="3">
    <source>
        <dbReference type="ARBA" id="ARBA00022723"/>
    </source>
</evidence>
<reference evidence="13" key="1">
    <citation type="submission" date="2016-12" db="EMBL/GenBank/DDBJ databases">
        <authorList>
            <person name="Jung M.Y."/>
            <person name="Lee S.H."/>
        </authorList>
    </citation>
    <scope>NUCLEOTIDE SEQUENCE [LARGE SCALE GENOMIC DNA]</scope>
    <source>
        <strain evidence="13">WiKim39</strain>
    </source>
</reference>
<dbReference type="InterPro" id="IPR002637">
    <property type="entry name" value="RdgB/HAM1"/>
</dbReference>
<keyword evidence="4 10" id="KW-0547">Nucleotide-binding</keyword>
<keyword evidence="13" id="KW-1185">Reference proteome</keyword>
<feature type="binding site" evidence="10">
    <location>
        <position position="70"/>
    </location>
    <ligand>
        <name>Mg(2+)</name>
        <dbReference type="ChEBI" id="CHEBI:18420"/>
    </ligand>
</feature>
<evidence type="ECO:0000256" key="2">
    <source>
        <dbReference type="ARBA" id="ARBA00011738"/>
    </source>
</evidence>
<dbReference type="STRING" id="1847728.BTM29_00100"/>
<feature type="binding site" evidence="10">
    <location>
        <begin position="181"/>
        <end position="182"/>
    </location>
    <ligand>
        <name>substrate</name>
    </ligand>
</feature>
<dbReference type="RefSeq" id="WP_076613510.1">
    <property type="nucleotide sequence ID" value="NZ_CP019323.1"/>
</dbReference>
<evidence type="ECO:0000256" key="7">
    <source>
        <dbReference type="ARBA" id="ARBA00023080"/>
    </source>
</evidence>
<keyword evidence="6 10" id="KW-0460">Magnesium</keyword>
<evidence type="ECO:0000256" key="11">
    <source>
        <dbReference type="RuleBase" id="RU003781"/>
    </source>
</evidence>
<proteinExistence type="inferred from homology"/>
<comment type="cofactor">
    <cofactor evidence="10">
        <name>Mg(2+)</name>
        <dbReference type="ChEBI" id="CHEBI:18420"/>
    </cofactor>
    <text evidence="10">Binds 1 Mg(2+) ion per subunit.</text>
</comment>
<dbReference type="FunFam" id="3.90.950.10:FF:000001">
    <property type="entry name" value="dITP/XTP pyrophosphatase"/>
    <property type="match status" value="1"/>
</dbReference>
<dbReference type="GO" id="GO:0036222">
    <property type="term" value="F:XTP diphosphatase activity"/>
    <property type="evidence" value="ECO:0007669"/>
    <property type="project" value="UniProtKB-UniRule"/>
</dbReference>
<dbReference type="PANTHER" id="PTHR11067">
    <property type="entry name" value="INOSINE TRIPHOSPHATE PYROPHOSPHATASE/HAM1 PROTEIN"/>
    <property type="match status" value="1"/>
</dbReference>
<dbReference type="CDD" id="cd00515">
    <property type="entry name" value="HAM1"/>
    <property type="match status" value="1"/>
</dbReference>
<dbReference type="GO" id="GO:0046872">
    <property type="term" value="F:metal ion binding"/>
    <property type="evidence" value="ECO:0007669"/>
    <property type="project" value="UniProtKB-KW"/>
</dbReference>
<evidence type="ECO:0000256" key="1">
    <source>
        <dbReference type="ARBA" id="ARBA00008023"/>
    </source>
</evidence>
<feature type="active site" description="Proton acceptor" evidence="10">
    <location>
        <position position="70"/>
    </location>
</feature>
<dbReference type="EC" id="3.6.1.66" evidence="10"/>
<comment type="catalytic activity">
    <reaction evidence="10">
        <text>ITP + H2O = IMP + diphosphate + H(+)</text>
        <dbReference type="Rhea" id="RHEA:29399"/>
        <dbReference type="ChEBI" id="CHEBI:15377"/>
        <dbReference type="ChEBI" id="CHEBI:15378"/>
        <dbReference type="ChEBI" id="CHEBI:33019"/>
        <dbReference type="ChEBI" id="CHEBI:58053"/>
        <dbReference type="ChEBI" id="CHEBI:61402"/>
        <dbReference type="EC" id="3.6.1.66"/>
    </reaction>
</comment>
<dbReference type="InterPro" id="IPR029001">
    <property type="entry name" value="ITPase-like_fam"/>
</dbReference>
<name>A0A1P8PZL8_9LACO</name>
<dbReference type="OrthoDB" id="9807456at2"/>
<keyword evidence="3 10" id="KW-0479">Metal-binding</keyword>
<dbReference type="GO" id="GO:0035870">
    <property type="term" value="F:dITP diphosphatase activity"/>
    <property type="evidence" value="ECO:0007669"/>
    <property type="project" value="UniProtKB-UniRule"/>
</dbReference>
<dbReference type="SUPFAM" id="SSF52972">
    <property type="entry name" value="ITPase-like"/>
    <property type="match status" value="1"/>
</dbReference>
<feature type="binding site" evidence="10">
    <location>
        <position position="71"/>
    </location>
    <ligand>
        <name>substrate</name>
    </ligand>
</feature>
<sequence>MKKIIIATKNPNKAKEFEKIFDKTEFVIQTLLDFPEFSDIKENGQSFEENAKLKAHAVMREFNLPTIADDSGLQVDELFGQPGIYSARYAGDHNDAANNAKLLSELGGVPMEKRTARFVSTLVFSNPKNDDDLVVEGEVKGLIGTIPEGDNGFGYDPLFYLPEKKKTMAQLTMDQKNQISHRGRAIEKLEKEYPNWIIW</sequence>
<dbReference type="HAMAP" id="MF_01405">
    <property type="entry name" value="Non_canon_purine_NTPase"/>
    <property type="match status" value="1"/>
</dbReference>
<feature type="binding site" evidence="10">
    <location>
        <position position="176"/>
    </location>
    <ligand>
        <name>substrate</name>
    </ligand>
</feature>
<dbReference type="KEGG" id="lalw:BTM29_00100"/>
<dbReference type="GO" id="GO:0009146">
    <property type="term" value="P:purine nucleoside triphosphate catabolic process"/>
    <property type="evidence" value="ECO:0007669"/>
    <property type="project" value="UniProtKB-UniRule"/>
</dbReference>
<dbReference type="Pfam" id="PF01725">
    <property type="entry name" value="Ham1p_like"/>
    <property type="match status" value="1"/>
</dbReference>
<comment type="catalytic activity">
    <reaction evidence="8 10">
        <text>dITP + H2O = dIMP + diphosphate + H(+)</text>
        <dbReference type="Rhea" id="RHEA:28342"/>
        <dbReference type="ChEBI" id="CHEBI:15377"/>
        <dbReference type="ChEBI" id="CHEBI:15378"/>
        <dbReference type="ChEBI" id="CHEBI:33019"/>
        <dbReference type="ChEBI" id="CHEBI:61194"/>
        <dbReference type="ChEBI" id="CHEBI:61382"/>
        <dbReference type="EC" id="3.6.1.66"/>
    </reaction>
</comment>
<evidence type="ECO:0000256" key="6">
    <source>
        <dbReference type="ARBA" id="ARBA00022842"/>
    </source>
</evidence>
<evidence type="ECO:0000313" key="13">
    <source>
        <dbReference type="Proteomes" id="UP000187499"/>
    </source>
</evidence>
<feature type="binding site" evidence="10">
    <location>
        <begin position="153"/>
        <end position="156"/>
    </location>
    <ligand>
        <name>substrate</name>
    </ligand>
</feature>
<protein>
    <recommendedName>
        <fullName evidence="10">dITP/XTP pyrophosphatase</fullName>
        <ecNumber evidence="10">3.6.1.66</ecNumber>
    </recommendedName>
    <alternativeName>
        <fullName evidence="10">Non-canonical purine NTP pyrophosphatase</fullName>
    </alternativeName>
    <alternativeName>
        <fullName evidence="10">Non-standard purine NTP pyrophosphatase</fullName>
    </alternativeName>
    <alternativeName>
        <fullName evidence="10">Nucleoside-triphosphate diphosphatase</fullName>
    </alternativeName>
    <alternativeName>
        <fullName evidence="10">Nucleoside-triphosphate pyrophosphatase</fullName>
        <shortName evidence="10">NTPase</shortName>
    </alternativeName>
</protein>
<comment type="subunit">
    <text evidence="2 10">Homodimer.</text>
</comment>
<evidence type="ECO:0000313" key="12">
    <source>
        <dbReference type="EMBL" id="APX71045.1"/>
    </source>
</evidence>
<dbReference type="EMBL" id="CP019323">
    <property type="protein sequence ID" value="APX71045.1"/>
    <property type="molecule type" value="Genomic_DNA"/>
</dbReference>
<dbReference type="AlphaFoldDB" id="A0A1P8PZL8"/>
<evidence type="ECO:0000256" key="8">
    <source>
        <dbReference type="ARBA" id="ARBA00051875"/>
    </source>
</evidence>
<keyword evidence="7 10" id="KW-0546">Nucleotide metabolism</keyword>
<dbReference type="NCBIfam" id="TIGR00042">
    <property type="entry name" value="RdgB/HAM1 family non-canonical purine NTP pyrophosphatase"/>
    <property type="match status" value="1"/>
</dbReference>
<comment type="caution">
    <text evidence="10">Lacks conserved residue(s) required for the propagation of feature annotation.</text>
</comment>
<dbReference type="GO" id="GO:0017111">
    <property type="term" value="F:ribonucleoside triphosphate phosphatase activity"/>
    <property type="evidence" value="ECO:0007669"/>
    <property type="project" value="InterPro"/>
</dbReference>
<dbReference type="GO" id="GO:0000166">
    <property type="term" value="F:nucleotide binding"/>
    <property type="evidence" value="ECO:0007669"/>
    <property type="project" value="UniProtKB-KW"/>
</dbReference>
<evidence type="ECO:0000256" key="9">
    <source>
        <dbReference type="ARBA" id="ARBA00052017"/>
    </source>
</evidence>
<organism evidence="12 13">
    <name type="scientific">Companilactobacillus allii</name>
    <dbReference type="NCBI Taxonomy" id="1847728"/>
    <lineage>
        <taxon>Bacteria</taxon>
        <taxon>Bacillati</taxon>
        <taxon>Bacillota</taxon>
        <taxon>Bacilli</taxon>
        <taxon>Lactobacillales</taxon>
        <taxon>Lactobacillaceae</taxon>
        <taxon>Companilactobacillus</taxon>
    </lineage>
</organism>